<proteinExistence type="predicted"/>
<dbReference type="Proteomes" id="UP000060630">
    <property type="component" value="Unassembled WGS sequence"/>
</dbReference>
<sequence length="66" mass="7203">MDATKKASGTAEAVPCPKCGKQPETVKVGSYWKTQCGTKHLLPVAGHTMKTKREAIEQWNIAYKAV</sequence>
<reference evidence="1 2" key="1">
    <citation type="submission" date="2015-11" db="EMBL/GenBank/DDBJ databases">
        <title>Expanding the genomic diversity of Burkholderia species for the development of highly accurate diagnostics.</title>
        <authorList>
            <person name="Sahl J."/>
            <person name="Keim P."/>
            <person name="Wagner D."/>
        </authorList>
    </citation>
    <scope>NUCLEOTIDE SEQUENCE [LARGE SCALE GENOMIC DNA]</scope>
    <source>
        <strain evidence="1 2">MSMB2087WGS</strain>
    </source>
</reference>
<evidence type="ECO:0000313" key="2">
    <source>
        <dbReference type="Proteomes" id="UP000060630"/>
    </source>
</evidence>
<gene>
    <name evidence="1" type="ORF">WL29_22500</name>
</gene>
<name>A0A119HFL9_9BURK</name>
<evidence type="ECO:0000313" key="1">
    <source>
        <dbReference type="EMBL" id="KWA84137.1"/>
    </source>
</evidence>
<dbReference type="AlphaFoldDB" id="A0A119HFL9"/>
<protein>
    <submittedName>
        <fullName evidence="1">Uncharacterized protein</fullName>
    </submittedName>
</protein>
<organism evidence="1 2">
    <name type="scientific">Burkholderia ubonensis</name>
    <dbReference type="NCBI Taxonomy" id="101571"/>
    <lineage>
        <taxon>Bacteria</taxon>
        <taxon>Pseudomonadati</taxon>
        <taxon>Pseudomonadota</taxon>
        <taxon>Betaproteobacteria</taxon>
        <taxon>Burkholderiales</taxon>
        <taxon>Burkholderiaceae</taxon>
        <taxon>Burkholderia</taxon>
        <taxon>Burkholderia cepacia complex</taxon>
    </lineage>
</organism>
<accession>A0A119HFL9</accession>
<dbReference type="RefSeq" id="WP_060192534.1">
    <property type="nucleotide sequence ID" value="NZ_LPHD01000049.1"/>
</dbReference>
<comment type="caution">
    <text evidence="1">The sequence shown here is derived from an EMBL/GenBank/DDBJ whole genome shotgun (WGS) entry which is preliminary data.</text>
</comment>
<dbReference type="EMBL" id="LPHD01000049">
    <property type="protein sequence ID" value="KWA84137.1"/>
    <property type="molecule type" value="Genomic_DNA"/>
</dbReference>